<dbReference type="Pfam" id="PF09486">
    <property type="entry name" value="HrpB7"/>
    <property type="match status" value="1"/>
</dbReference>
<reference evidence="2 3" key="1">
    <citation type="submission" date="2020-04" db="EMBL/GenBank/DDBJ databases">
        <authorList>
            <person name="De Canck E."/>
        </authorList>
    </citation>
    <scope>NUCLEOTIDE SEQUENCE [LARGE SCALE GENOMIC DNA]</scope>
    <source>
        <strain evidence="2 3">LMG 29542</strain>
    </source>
</reference>
<dbReference type="Proteomes" id="UP000494363">
    <property type="component" value="Unassembled WGS sequence"/>
</dbReference>
<keyword evidence="1" id="KW-0175">Coiled coil</keyword>
<proteinExistence type="predicted"/>
<dbReference type="RefSeq" id="WP_175228967.1">
    <property type="nucleotide sequence ID" value="NZ_CADIKH010000024.1"/>
</dbReference>
<evidence type="ECO:0008006" key="4">
    <source>
        <dbReference type="Google" id="ProtNLM"/>
    </source>
</evidence>
<feature type="coiled-coil region" evidence="1">
    <location>
        <begin position="84"/>
        <end position="118"/>
    </location>
</feature>
<evidence type="ECO:0000313" key="2">
    <source>
        <dbReference type="EMBL" id="CAB3764329.1"/>
    </source>
</evidence>
<accession>A0A6J5ECY0</accession>
<name>A0A6J5ECY0_9BURK</name>
<dbReference type="EMBL" id="CADIKH010000024">
    <property type="protein sequence ID" value="CAB3764329.1"/>
    <property type="molecule type" value="Genomic_DNA"/>
</dbReference>
<organism evidence="2 3">
    <name type="scientific">Paraburkholderia humisilvae</name>
    <dbReference type="NCBI Taxonomy" id="627669"/>
    <lineage>
        <taxon>Bacteria</taxon>
        <taxon>Pseudomonadati</taxon>
        <taxon>Pseudomonadota</taxon>
        <taxon>Betaproteobacteria</taxon>
        <taxon>Burkholderiales</taxon>
        <taxon>Burkholderiaceae</taxon>
        <taxon>Paraburkholderia</taxon>
    </lineage>
</organism>
<dbReference type="AlphaFoldDB" id="A0A6J5ECY0"/>
<keyword evidence="3" id="KW-1185">Reference proteome</keyword>
<gene>
    <name evidence="2" type="ORF">LMG29542_04862</name>
</gene>
<evidence type="ECO:0000256" key="1">
    <source>
        <dbReference type="SAM" id="Coils"/>
    </source>
</evidence>
<evidence type="ECO:0000313" key="3">
    <source>
        <dbReference type="Proteomes" id="UP000494363"/>
    </source>
</evidence>
<dbReference type="InterPro" id="IPR013392">
    <property type="entry name" value="T3SS_HrpB7"/>
</dbReference>
<sequence>MTDRRLHALRLSRQRRERLDTSLRRVLDGQRGEYAAQRTRTDACANAVAVEAAALQAHHARMEAMVCGSEAFSLEAFNMCRQYIETLAERHRACLAQLEQQQQALDACAQAIAQTQRKISANHVRQDLLGKRSTRIAQELDAGAQDAADDEALEAAVARLTRQRGIA</sequence>
<protein>
    <recommendedName>
        <fullName evidence="4">Type III secretion protein HrpB7</fullName>
    </recommendedName>
</protein>